<feature type="domain" description="HTH hxlR-type" evidence="4">
    <location>
        <begin position="13"/>
        <end position="113"/>
    </location>
</feature>
<evidence type="ECO:0000313" key="7">
    <source>
        <dbReference type="Proteomes" id="UP000756710"/>
    </source>
</evidence>
<accession>A0A060ZX42</accession>
<evidence type="ECO:0000313" key="6">
    <source>
        <dbReference type="EMBL" id="MBP2059590.1"/>
    </source>
</evidence>
<keyword evidence="7" id="KW-1185">Reference proteome</keyword>
<dbReference type="PANTHER" id="PTHR33204">
    <property type="entry name" value="TRANSCRIPTIONAL REGULATOR, MARR FAMILY"/>
    <property type="match status" value="1"/>
</dbReference>
<dbReference type="InterPro" id="IPR036388">
    <property type="entry name" value="WH-like_DNA-bd_sf"/>
</dbReference>
<dbReference type="PROSITE" id="PS51118">
    <property type="entry name" value="HTH_HXLR"/>
    <property type="match status" value="1"/>
</dbReference>
<evidence type="ECO:0000256" key="3">
    <source>
        <dbReference type="ARBA" id="ARBA00023163"/>
    </source>
</evidence>
<dbReference type="GO" id="GO:0003677">
    <property type="term" value="F:DNA binding"/>
    <property type="evidence" value="ECO:0007669"/>
    <property type="project" value="UniProtKB-KW"/>
</dbReference>
<protein>
    <submittedName>
        <fullName evidence="6">DNA-binding HxlR family transcriptional regulator</fullName>
    </submittedName>
</protein>
<keyword evidence="1" id="KW-0805">Transcription regulation</keyword>
<reference evidence="6 7" key="2">
    <citation type="submission" date="2021-03" db="EMBL/GenBank/DDBJ databases">
        <title>Genomic Encyclopedia of Type Strains, Phase IV (KMG-IV): sequencing the most valuable type-strain genomes for metagenomic binning, comparative biology and taxonomic classification.</title>
        <authorList>
            <person name="Goeker M."/>
        </authorList>
    </citation>
    <scope>NUCLEOTIDE SEQUENCE [LARGE SCALE GENOMIC DNA]</scope>
    <source>
        <strain evidence="6 7">DSM 41954</strain>
    </source>
</reference>
<dbReference type="RefSeq" id="WP_052701621.1">
    <property type="nucleotide sequence ID" value="NZ_BAABDR010000060.1"/>
</dbReference>
<dbReference type="InterPro" id="IPR002577">
    <property type="entry name" value="HTH_HxlR"/>
</dbReference>
<organism evidence="5">
    <name type="scientific">Streptomyces iranensis</name>
    <dbReference type="NCBI Taxonomy" id="576784"/>
    <lineage>
        <taxon>Bacteria</taxon>
        <taxon>Bacillati</taxon>
        <taxon>Actinomycetota</taxon>
        <taxon>Actinomycetes</taxon>
        <taxon>Kitasatosporales</taxon>
        <taxon>Streptomycetaceae</taxon>
        <taxon>Streptomyces</taxon>
        <taxon>Streptomyces violaceusniger group</taxon>
    </lineage>
</organism>
<evidence type="ECO:0000256" key="2">
    <source>
        <dbReference type="ARBA" id="ARBA00023125"/>
    </source>
</evidence>
<keyword evidence="3" id="KW-0804">Transcription</keyword>
<sequence>MPTTARHTAPKLCAIDAQRVEHALRLLARQWTSWIIHTLPQQLTPLRGCDIARALPFITNVYKPLNEMHIAGLVTRTGDHTDISYQLTARGHAVMPVHLALEEWSLAHFTLDTTVAAARIEDAAQRLRLRQSTAAVCALDAMEPAGPRDIAGELHVGTAHVQRRLARLQSDGVVTRTGTHHGAGYMLTDAGRALGPVYAAVEDWSRLVLRGQDGAR</sequence>
<reference evidence="5" key="1">
    <citation type="submission" date="2014-05" db="EMBL/GenBank/DDBJ databases">
        <authorList>
            <person name="Horn Fabian"/>
        </authorList>
    </citation>
    <scope>NUCLEOTIDE SEQUENCE</scope>
</reference>
<dbReference type="HOGENOM" id="CLU_074578_0_0_11"/>
<dbReference type="SUPFAM" id="SSF46785">
    <property type="entry name" value="Winged helix' DNA-binding domain"/>
    <property type="match status" value="2"/>
</dbReference>
<dbReference type="Gene3D" id="1.10.10.10">
    <property type="entry name" value="Winged helix-like DNA-binding domain superfamily/Winged helix DNA-binding domain"/>
    <property type="match status" value="2"/>
</dbReference>
<dbReference type="Proteomes" id="UP000756710">
    <property type="component" value="Unassembled WGS sequence"/>
</dbReference>
<evidence type="ECO:0000256" key="1">
    <source>
        <dbReference type="ARBA" id="ARBA00023015"/>
    </source>
</evidence>
<evidence type="ECO:0000313" key="5">
    <source>
        <dbReference type="EMBL" id="CDR10489.1"/>
    </source>
</evidence>
<gene>
    <name evidence="6" type="ORF">J2Z30_000586</name>
    <name evidence="5" type="ORF">SIRAN6958</name>
</gene>
<dbReference type="InterPro" id="IPR036390">
    <property type="entry name" value="WH_DNA-bd_sf"/>
</dbReference>
<dbReference type="EMBL" id="JAGGLR010000001">
    <property type="protein sequence ID" value="MBP2059590.1"/>
    <property type="molecule type" value="Genomic_DNA"/>
</dbReference>
<name>A0A060ZX42_9ACTN</name>
<dbReference type="Pfam" id="PF01638">
    <property type="entry name" value="HxlR"/>
    <property type="match status" value="2"/>
</dbReference>
<dbReference type="EMBL" id="LK022848">
    <property type="protein sequence ID" value="CDR10489.1"/>
    <property type="molecule type" value="Genomic_DNA"/>
</dbReference>
<evidence type="ECO:0000259" key="4">
    <source>
        <dbReference type="PROSITE" id="PS51118"/>
    </source>
</evidence>
<keyword evidence="2 6" id="KW-0238">DNA-binding</keyword>
<dbReference type="AlphaFoldDB" id="A0A060ZX42"/>
<dbReference type="GeneID" id="32471173"/>
<proteinExistence type="predicted"/>